<dbReference type="Proteomes" id="UP001046870">
    <property type="component" value="Chromosome 11"/>
</dbReference>
<comment type="subcellular location">
    <subcellularLocation>
        <location evidence="1">Cell membrane</location>
    </subcellularLocation>
</comment>
<dbReference type="FunFam" id="2.60.40.60:FF:000019">
    <property type="entry name" value="Cadherin 2"/>
    <property type="match status" value="1"/>
</dbReference>
<protein>
    <recommendedName>
        <fullName evidence="12">Cadherin domain-containing protein</fullName>
    </recommendedName>
</protein>
<dbReference type="GO" id="GO:0005737">
    <property type="term" value="C:cytoplasm"/>
    <property type="evidence" value="ECO:0007669"/>
    <property type="project" value="TreeGrafter"/>
</dbReference>
<keyword evidence="2" id="KW-1003">Cell membrane</keyword>
<dbReference type="GO" id="GO:0007398">
    <property type="term" value="P:ectoderm development"/>
    <property type="evidence" value="ECO:0007669"/>
    <property type="project" value="UniProtKB-ARBA"/>
</dbReference>
<comment type="caution">
    <text evidence="13">The sequence shown here is derived from an EMBL/GenBank/DDBJ whole genome shotgun (WGS) entry which is preliminary data.</text>
</comment>
<gene>
    <name evidence="13" type="ORF">MATL_G00144550</name>
</gene>
<dbReference type="SMART" id="SM00112">
    <property type="entry name" value="CA"/>
    <property type="match status" value="3"/>
</dbReference>
<dbReference type="InterPro" id="IPR020894">
    <property type="entry name" value="Cadherin_CS"/>
</dbReference>
<dbReference type="InterPro" id="IPR039808">
    <property type="entry name" value="Cadherin"/>
</dbReference>
<dbReference type="SUPFAM" id="SSF49313">
    <property type="entry name" value="Cadherin-like"/>
    <property type="match status" value="5"/>
</dbReference>
<dbReference type="Pfam" id="PF00028">
    <property type="entry name" value="Cadherin"/>
    <property type="match status" value="3"/>
</dbReference>
<dbReference type="OrthoDB" id="6079678at2759"/>
<evidence type="ECO:0000256" key="11">
    <source>
        <dbReference type="SAM" id="SignalP"/>
    </source>
</evidence>
<evidence type="ECO:0000256" key="8">
    <source>
        <dbReference type="ARBA" id="ARBA00023180"/>
    </source>
</evidence>
<dbReference type="GO" id="GO:0000902">
    <property type="term" value="P:cell morphogenesis"/>
    <property type="evidence" value="ECO:0007669"/>
    <property type="project" value="TreeGrafter"/>
</dbReference>
<dbReference type="GO" id="GO:0060027">
    <property type="term" value="P:convergent extension involved in gastrulation"/>
    <property type="evidence" value="ECO:0007669"/>
    <property type="project" value="UniProtKB-ARBA"/>
</dbReference>
<dbReference type="PANTHER" id="PTHR24027:SF319">
    <property type="entry name" value="CADHERIN-1"/>
    <property type="match status" value="1"/>
</dbReference>
<feature type="domain" description="Cadherin" evidence="12">
    <location>
        <begin position="355"/>
        <end position="466"/>
    </location>
</feature>
<dbReference type="PRINTS" id="PR00205">
    <property type="entry name" value="CADHERIN"/>
</dbReference>
<keyword evidence="4" id="KW-0677">Repeat</keyword>
<feature type="region of interest" description="Disordered" evidence="10">
    <location>
        <begin position="83"/>
        <end position="104"/>
    </location>
</feature>
<dbReference type="GO" id="GO:0008013">
    <property type="term" value="F:beta-catenin binding"/>
    <property type="evidence" value="ECO:0007669"/>
    <property type="project" value="TreeGrafter"/>
</dbReference>
<keyword evidence="7" id="KW-0472">Membrane</keyword>
<keyword evidence="11" id="KW-0732">Signal</keyword>
<dbReference type="InterPro" id="IPR002126">
    <property type="entry name" value="Cadherin-like_dom"/>
</dbReference>
<feature type="chain" id="PRO_5039638328" description="Cadherin domain-containing protein" evidence="11">
    <location>
        <begin position="19"/>
        <end position="502"/>
    </location>
</feature>
<dbReference type="FunFam" id="2.60.40.60:FF:000022">
    <property type="entry name" value="Cadherin 2"/>
    <property type="match status" value="1"/>
</dbReference>
<dbReference type="FunFam" id="2.60.40.60:FF:000011">
    <property type="entry name" value="Cadherin 1"/>
    <property type="match status" value="1"/>
</dbReference>
<dbReference type="GO" id="GO:0007156">
    <property type="term" value="P:homophilic cell adhesion via plasma membrane adhesion molecules"/>
    <property type="evidence" value="ECO:0007669"/>
    <property type="project" value="InterPro"/>
</dbReference>
<dbReference type="EMBL" id="JAFDVH010000011">
    <property type="protein sequence ID" value="KAG7468592.1"/>
    <property type="molecule type" value="Genomic_DNA"/>
</dbReference>
<dbReference type="PANTHER" id="PTHR24027">
    <property type="entry name" value="CADHERIN-23"/>
    <property type="match status" value="1"/>
</dbReference>
<feature type="domain" description="Cadherin" evidence="12">
    <location>
        <begin position="164"/>
        <end position="242"/>
    </location>
</feature>
<evidence type="ECO:0000256" key="9">
    <source>
        <dbReference type="PROSITE-ProRule" id="PRU00043"/>
    </source>
</evidence>
<dbReference type="GO" id="GO:0007043">
    <property type="term" value="P:cell-cell junction assembly"/>
    <property type="evidence" value="ECO:0007669"/>
    <property type="project" value="TreeGrafter"/>
</dbReference>
<evidence type="ECO:0000256" key="3">
    <source>
        <dbReference type="ARBA" id="ARBA00022723"/>
    </source>
</evidence>
<evidence type="ECO:0000256" key="2">
    <source>
        <dbReference type="ARBA" id="ARBA00022475"/>
    </source>
</evidence>
<evidence type="ECO:0000256" key="4">
    <source>
        <dbReference type="ARBA" id="ARBA00022737"/>
    </source>
</evidence>
<evidence type="ECO:0000256" key="6">
    <source>
        <dbReference type="ARBA" id="ARBA00022889"/>
    </source>
</evidence>
<feature type="domain" description="Cadherin" evidence="12">
    <location>
        <begin position="243"/>
        <end position="354"/>
    </location>
</feature>
<evidence type="ECO:0000259" key="12">
    <source>
        <dbReference type="PROSITE" id="PS50268"/>
    </source>
</evidence>
<dbReference type="GO" id="GO:0016342">
    <property type="term" value="C:catenin complex"/>
    <property type="evidence" value="ECO:0007669"/>
    <property type="project" value="TreeGrafter"/>
</dbReference>
<dbReference type="CDD" id="cd11304">
    <property type="entry name" value="Cadherin_repeat"/>
    <property type="match status" value="2"/>
</dbReference>
<dbReference type="GO" id="GO:0001764">
    <property type="term" value="P:neuron migration"/>
    <property type="evidence" value="ECO:0007669"/>
    <property type="project" value="UniProtKB-ARBA"/>
</dbReference>
<evidence type="ECO:0000313" key="13">
    <source>
        <dbReference type="EMBL" id="KAG7468592.1"/>
    </source>
</evidence>
<keyword evidence="6" id="KW-0130">Cell adhesion</keyword>
<reference evidence="13" key="1">
    <citation type="submission" date="2021-01" db="EMBL/GenBank/DDBJ databases">
        <authorList>
            <person name="Zahm M."/>
            <person name="Roques C."/>
            <person name="Cabau C."/>
            <person name="Klopp C."/>
            <person name="Donnadieu C."/>
            <person name="Jouanno E."/>
            <person name="Lampietro C."/>
            <person name="Louis A."/>
            <person name="Herpin A."/>
            <person name="Echchiki A."/>
            <person name="Berthelot C."/>
            <person name="Parey E."/>
            <person name="Roest-Crollius H."/>
            <person name="Braasch I."/>
            <person name="Postlethwait J."/>
            <person name="Bobe J."/>
            <person name="Montfort J."/>
            <person name="Bouchez O."/>
            <person name="Begum T."/>
            <person name="Mejri S."/>
            <person name="Adams A."/>
            <person name="Chen W.-J."/>
            <person name="Guiguen Y."/>
        </authorList>
    </citation>
    <scope>NUCLEOTIDE SEQUENCE</scope>
    <source>
        <strain evidence="13">YG-15Mar2019-1</strain>
        <tissue evidence="13">Brain</tissue>
    </source>
</reference>
<dbReference type="GO" id="GO:0042074">
    <property type="term" value="P:cell migration involved in gastrulation"/>
    <property type="evidence" value="ECO:0007669"/>
    <property type="project" value="UniProtKB-ARBA"/>
</dbReference>
<feature type="signal peptide" evidence="11">
    <location>
        <begin position="1"/>
        <end position="18"/>
    </location>
</feature>
<dbReference type="PROSITE" id="PS50268">
    <property type="entry name" value="CADHERIN_2"/>
    <property type="match status" value="3"/>
</dbReference>
<dbReference type="GO" id="GO:0016339">
    <property type="term" value="P:calcium-dependent cell-cell adhesion via plasma membrane cell adhesion molecules"/>
    <property type="evidence" value="ECO:0007669"/>
    <property type="project" value="TreeGrafter"/>
</dbReference>
<dbReference type="GO" id="GO:0030010">
    <property type="term" value="P:establishment of cell polarity"/>
    <property type="evidence" value="ECO:0007669"/>
    <property type="project" value="UniProtKB-ARBA"/>
</dbReference>
<dbReference type="GO" id="GO:0005912">
    <property type="term" value="C:adherens junction"/>
    <property type="evidence" value="ECO:0007669"/>
    <property type="project" value="TreeGrafter"/>
</dbReference>
<name>A0A9D3T9S9_MEGAT</name>
<evidence type="ECO:0000256" key="7">
    <source>
        <dbReference type="ARBA" id="ARBA00023136"/>
    </source>
</evidence>
<keyword evidence="14" id="KW-1185">Reference proteome</keyword>
<dbReference type="GO" id="GO:0045296">
    <property type="term" value="F:cadherin binding"/>
    <property type="evidence" value="ECO:0007669"/>
    <property type="project" value="TreeGrafter"/>
</dbReference>
<organism evidence="13 14">
    <name type="scientific">Megalops atlanticus</name>
    <name type="common">Tarpon</name>
    <name type="synonym">Clupea gigantea</name>
    <dbReference type="NCBI Taxonomy" id="7932"/>
    <lineage>
        <taxon>Eukaryota</taxon>
        <taxon>Metazoa</taxon>
        <taxon>Chordata</taxon>
        <taxon>Craniata</taxon>
        <taxon>Vertebrata</taxon>
        <taxon>Euteleostomi</taxon>
        <taxon>Actinopterygii</taxon>
        <taxon>Neopterygii</taxon>
        <taxon>Teleostei</taxon>
        <taxon>Elopiformes</taxon>
        <taxon>Megalopidae</taxon>
        <taxon>Megalops</taxon>
    </lineage>
</organism>
<evidence type="ECO:0000313" key="14">
    <source>
        <dbReference type="Proteomes" id="UP001046870"/>
    </source>
</evidence>
<keyword evidence="8" id="KW-0325">Glycoprotein</keyword>
<dbReference type="PROSITE" id="PS00232">
    <property type="entry name" value="CADHERIN_1"/>
    <property type="match status" value="1"/>
</dbReference>
<dbReference type="GO" id="GO:0044331">
    <property type="term" value="P:cell-cell adhesion mediated by cadherin"/>
    <property type="evidence" value="ECO:0007669"/>
    <property type="project" value="TreeGrafter"/>
</dbReference>
<sequence length="502" mass="55480">MGPYMSVEAILLFMPVWATGIVGETSPWQTSNISFDSDAAHLPWDRIIHTVVTDRAVNVKRAVNLHDGLNNLPVKALDSKGNKAAATARLHEPCSSHHHHHSEVDSVTHEQAEPTPAVPVLMFPQSSEGLRRKKRDWIIPPINFPENDRGPFPKRMVKIRSSNDKDIKVQYSITGPGADKPPVGLFTIDRNSGELYVTQPLDRETTDKYKAIVHAVTSHGQAEDPMEIIIFVIDQNDNKPEFTQDPFLGSVPEASQRGFEFMKVTAIDKDEPGSLNSDIRYTLVSQEPQQPQPNMFTINPVSGGIRVDSDGLDRENFPKYTLIIQAADIEGNGLLSTCTAIVTVTDSNDNAPQFEQTLYRVSVPENKVGALVVKMPVTDGDEPHTPAWSTTYKIIQGNDGGFFNVSTGPSKLEGIITTVKGLDFDKKNKYTLLVTMENDAPFATRLPTSTATVIVNVEDENEAPVFNPVEKVITRPENLEVGTEFIVYTATDPDTAKNQKVW</sequence>
<dbReference type="Gene3D" id="2.60.40.60">
    <property type="entry name" value="Cadherins"/>
    <property type="match status" value="3"/>
</dbReference>
<accession>A0A9D3T9S9</accession>
<evidence type="ECO:0000256" key="5">
    <source>
        <dbReference type="ARBA" id="ARBA00022837"/>
    </source>
</evidence>
<keyword evidence="5 9" id="KW-0106">Calcium</keyword>
<dbReference type="GO" id="GO:0005509">
    <property type="term" value="F:calcium ion binding"/>
    <property type="evidence" value="ECO:0007669"/>
    <property type="project" value="UniProtKB-UniRule"/>
</dbReference>
<keyword evidence="3" id="KW-0479">Metal-binding</keyword>
<dbReference type="GO" id="GO:0001841">
    <property type="term" value="P:neural tube formation"/>
    <property type="evidence" value="ECO:0007669"/>
    <property type="project" value="UniProtKB-ARBA"/>
</dbReference>
<dbReference type="AlphaFoldDB" id="A0A9D3T9S9"/>
<evidence type="ECO:0000256" key="10">
    <source>
        <dbReference type="SAM" id="MobiDB-lite"/>
    </source>
</evidence>
<dbReference type="GO" id="GO:0007498">
    <property type="term" value="P:mesoderm development"/>
    <property type="evidence" value="ECO:0007669"/>
    <property type="project" value="UniProtKB-ARBA"/>
</dbReference>
<evidence type="ECO:0000256" key="1">
    <source>
        <dbReference type="ARBA" id="ARBA00004236"/>
    </source>
</evidence>
<dbReference type="InterPro" id="IPR015919">
    <property type="entry name" value="Cadherin-like_sf"/>
</dbReference>
<dbReference type="GO" id="GO:0034332">
    <property type="term" value="P:adherens junction organization"/>
    <property type="evidence" value="ECO:0007669"/>
    <property type="project" value="UniProtKB-ARBA"/>
</dbReference>
<proteinExistence type="predicted"/>